<accession>A0A0A9BF50</accession>
<dbReference type="EMBL" id="GBRH01235929">
    <property type="protein sequence ID" value="JAD61966.1"/>
    <property type="molecule type" value="Transcribed_RNA"/>
</dbReference>
<dbReference type="AlphaFoldDB" id="A0A0A9BF50"/>
<reference evidence="2" key="2">
    <citation type="journal article" date="2015" name="Data Brief">
        <title>Shoot transcriptome of the giant reed, Arundo donax.</title>
        <authorList>
            <person name="Barrero R.A."/>
            <person name="Guerrero F.D."/>
            <person name="Moolhuijzen P."/>
            <person name="Goolsby J.A."/>
            <person name="Tidwell J."/>
            <person name="Bellgard S.E."/>
            <person name="Bellgard M.I."/>
        </authorList>
    </citation>
    <scope>NUCLEOTIDE SEQUENCE</scope>
    <source>
        <tissue evidence="2">Shoot tissue taken approximately 20 cm above the soil surface</tissue>
    </source>
</reference>
<feature type="region of interest" description="Disordered" evidence="1">
    <location>
        <begin position="1"/>
        <end position="28"/>
    </location>
</feature>
<evidence type="ECO:0000256" key="1">
    <source>
        <dbReference type="SAM" id="MobiDB-lite"/>
    </source>
</evidence>
<evidence type="ECO:0000313" key="2">
    <source>
        <dbReference type="EMBL" id="JAD61966.1"/>
    </source>
</evidence>
<reference evidence="2" key="1">
    <citation type="submission" date="2014-09" db="EMBL/GenBank/DDBJ databases">
        <authorList>
            <person name="Magalhaes I.L.F."/>
            <person name="Oliveira U."/>
            <person name="Santos F.R."/>
            <person name="Vidigal T.H.D.A."/>
            <person name="Brescovit A.D."/>
            <person name="Santos A.J."/>
        </authorList>
    </citation>
    <scope>NUCLEOTIDE SEQUENCE</scope>
    <source>
        <tissue evidence="2">Shoot tissue taken approximately 20 cm above the soil surface</tissue>
    </source>
</reference>
<sequence length="28" mass="3092">MNATLRCQYVGGNHRQPSQSAGPQYSLQ</sequence>
<name>A0A0A9BF50_ARUDO</name>
<feature type="compositionally biased region" description="Polar residues" evidence="1">
    <location>
        <begin position="15"/>
        <end position="28"/>
    </location>
</feature>
<organism evidence="2">
    <name type="scientific">Arundo donax</name>
    <name type="common">Giant reed</name>
    <name type="synonym">Donax arundinaceus</name>
    <dbReference type="NCBI Taxonomy" id="35708"/>
    <lineage>
        <taxon>Eukaryota</taxon>
        <taxon>Viridiplantae</taxon>
        <taxon>Streptophyta</taxon>
        <taxon>Embryophyta</taxon>
        <taxon>Tracheophyta</taxon>
        <taxon>Spermatophyta</taxon>
        <taxon>Magnoliopsida</taxon>
        <taxon>Liliopsida</taxon>
        <taxon>Poales</taxon>
        <taxon>Poaceae</taxon>
        <taxon>PACMAD clade</taxon>
        <taxon>Arundinoideae</taxon>
        <taxon>Arundineae</taxon>
        <taxon>Arundo</taxon>
    </lineage>
</organism>
<proteinExistence type="predicted"/>
<protein>
    <submittedName>
        <fullName evidence="2">Uncharacterized protein</fullName>
    </submittedName>
</protein>